<feature type="region of interest" description="Disordered" evidence="2">
    <location>
        <begin position="781"/>
        <end position="884"/>
    </location>
</feature>
<feature type="compositionally biased region" description="Polar residues" evidence="2">
    <location>
        <begin position="970"/>
        <end position="980"/>
    </location>
</feature>
<feature type="compositionally biased region" description="Polar residues" evidence="2">
    <location>
        <begin position="991"/>
        <end position="1008"/>
    </location>
</feature>
<reference evidence="3" key="1">
    <citation type="submission" date="2019-11" db="EMBL/GenBank/DDBJ databases">
        <title>Leishmania tarentolae CDS.</title>
        <authorList>
            <person name="Goto Y."/>
            <person name="Yamagishi J."/>
        </authorList>
    </citation>
    <scope>NUCLEOTIDE SEQUENCE [LARGE SCALE GENOMIC DNA]</scope>
    <source>
        <strain evidence="3">Parrot Tar II</strain>
    </source>
</reference>
<feature type="region of interest" description="Disordered" evidence="2">
    <location>
        <begin position="901"/>
        <end position="928"/>
    </location>
</feature>
<feature type="compositionally biased region" description="Polar residues" evidence="2">
    <location>
        <begin position="838"/>
        <end position="847"/>
    </location>
</feature>
<keyword evidence="4" id="KW-1185">Reference proteome</keyword>
<dbReference type="InterPro" id="IPR011047">
    <property type="entry name" value="Quinoprotein_ADH-like_sf"/>
</dbReference>
<name>A0A640KBE4_LEITA</name>
<dbReference type="OrthoDB" id="251005at2759"/>
<keyword evidence="1" id="KW-0175">Coiled coil</keyword>
<dbReference type="SUPFAM" id="SSF50998">
    <property type="entry name" value="Quinoprotein alcohol dehydrogenase-like"/>
    <property type="match status" value="1"/>
</dbReference>
<feature type="compositionally biased region" description="Basic and acidic residues" evidence="2">
    <location>
        <begin position="863"/>
        <end position="874"/>
    </location>
</feature>
<evidence type="ECO:0000313" key="4">
    <source>
        <dbReference type="Proteomes" id="UP000419144"/>
    </source>
</evidence>
<feature type="coiled-coil region" evidence="1">
    <location>
        <begin position="1152"/>
        <end position="1179"/>
    </location>
</feature>
<dbReference type="EMBL" id="BLBS01000017">
    <property type="protein sequence ID" value="GET87006.1"/>
    <property type="molecule type" value="Genomic_DNA"/>
</dbReference>
<comment type="caution">
    <text evidence="3">The sequence shown here is derived from an EMBL/GenBank/DDBJ whole genome shotgun (WGS) entry which is preliminary data.</text>
</comment>
<gene>
    <name evidence="3" type="ORF">LtaPh_1314200</name>
</gene>
<sequence length="1185" mass="125887">MEQSSPSPPASPSPSPVVLPTWRVGHTVTSSCRCCTAYRGRYVVYAATDSSIALVDVLAEHPGSLPAEARWRSSMRLSILASPDECISFVVGHPEKDVFCVGTTHHGLYVTSLTNPVLSEATKLPRTVTGDCTYGATFLFTDDANYLAFSSLLHSRPHDQMPHRLSLWSIDTKALLWRGAMGPLQSMCSLPFDLSFAACSAGKIGLFSVQLASPSALGSGEAPADGQASKQRERNRLMVLSRHCSSVEELYDAEYTCCVASPVEGEETYLALTSSGFLVAFNGTTGSVVRWMDCKVSSPTALCCVGKESLMLTGSVTRLFQAETWEFQGKVKWQDVLGAVSSASGEEAGLAKEVHEDSAAPASSSNIFTNGASAGNGVLALFHKGGAFSFYSMEPKEGTQRMSLRRTSIFTLPVLESAAPAEVWYMNSALCCWWTSQALMFLSPPGCTLVTAFGNRSTCATLHPATGAVVLFDTARHALIAYGRAPGTPAELGSATMSADENVLSLTSSPTGDIVYALVMSAAGGAASESPGLQLRCYRCCWAQVRKDDSGVVRRTLQLEKIKISDSASVPAGTHALVVISGDDVATSRPESTSTDGDRVVAVQRTSITALSSSVDMGDRAAALPTYMHADAIQHVVPCRRGLVVAGASTSAYVELKSASRWVVKLFDESPAAHVSEKERGANVRVVATVVRHRPDVVVICRGSRLSAWQLNGDSPLLLATVTVSTLVHAIFSAEDKENMELLVWTLGSGCYDQYTLGQLHRAAPLHSNAEKLLPLPKEIAKTSSAAPSSSRAPPLTSLSALASTAPPRRTARTPRASAANARSASKTMSEARRQRRTVSASAPSSRELSDRFDELTGFYARQKRDSQTGEHARTPRSIGASRHSHLSIIAASEASVISSHDDSVPALSHTPRGRQTESTANPPATENLAASAVDVSELTVDSQVFRAGVAAAAEAGTDDGFYVDDANQGAKNGSASTSFKKPGTGGPSPCSDSPPQRRNAPPSSSRSLLDVEDDVRRSSTSHADVTPSFFPIHLKPEEQPSATARPHRDSKGSSSSSATTTEQFTVHVRHLRESLLHLKELLEHSDLLDSASNAPSAATEEAELNELPDLLTTVAAQLQLRQVRRSGESAHANVSSVFSAAGEPNPTPAAYAAVATELARIQVQNARLEEQNRIILTQLRGGSH</sequence>
<evidence type="ECO:0000313" key="3">
    <source>
        <dbReference type="EMBL" id="GET87006.1"/>
    </source>
</evidence>
<evidence type="ECO:0000256" key="1">
    <source>
        <dbReference type="SAM" id="Coils"/>
    </source>
</evidence>
<accession>A0A640KBE4</accession>
<protein>
    <submittedName>
        <fullName evidence="3">Uncharacterized protein</fullName>
    </submittedName>
</protein>
<dbReference type="Proteomes" id="UP000419144">
    <property type="component" value="Unassembled WGS sequence"/>
</dbReference>
<dbReference type="VEuPathDB" id="TriTrypDB:LtaPh_1314200"/>
<feature type="compositionally biased region" description="Low complexity" evidence="2">
    <location>
        <begin position="783"/>
        <end position="826"/>
    </location>
</feature>
<evidence type="ECO:0000256" key="2">
    <source>
        <dbReference type="SAM" id="MobiDB-lite"/>
    </source>
</evidence>
<dbReference type="AlphaFoldDB" id="A0A640KBE4"/>
<organism evidence="3 4">
    <name type="scientific">Leishmania tarentolae</name>
    <name type="common">Sauroleishmania tarentolae</name>
    <dbReference type="NCBI Taxonomy" id="5689"/>
    <lineage>
        <taxon>Eukaryota</taxon>
        <taxon>Discoba</taxon>
        <taxon>Euglenozoa</taxon>
        <taxon>Kinetoplastea</taxon>
        <taxon>Metakinetoplastina</taxon>
        <taxon>Trypanosomatida</taxon>
        <taxon>Trypanosomatidae</taxon>
        <taxon>Leishmaniinae</taxon>
        <taxon>Leishmania</taxon>
        <taxon>lizard Leishmania</taxon>
    </lineage>
</organism>
<feature type="region of interest" description="Disordered" evidence="2">
    <location>
        <begin position="969"/>
        <end position="1064"/>
    </location>
</feature>
<proteinExistence type="predicted"/>